<dbReference type="EMBL" id="LFYR01000643">
    <property type="protein sequence ID" value="KMZ72150.1"/>
    <property type="molecule type" value="Genomic_DNA"/>
</dbReference>
<evidence type="ECO:0000256" key="2">
    <source>
        <dbReference type="ARBA" id="ARBA00010457"/>
    </source>
</evidence>
<dbReference type="Pfam" id="PF00080">
    <property type="entry name" value="Sod_Cu"/>
    <property type="match status" value="1"/>
</dbReference>
<evidence type="ECO:0000256" key="6">
    <source>
        <dbReference type="ARBA" id="ARBA00023002"/>
    </source>
</evidence>
<reference evidence="12" key="1">
    <citation type="journal article" date="2016" name="Nature">
        <title>The genome of the seagrass Zostera marina reveals angiosperm adaptation to the sea.</title>
        <authorList>
            <person name="Olsen J.L."/>
            <person name="Rouze P."/>
            <person name="Verhelst B."/>
            <person name="Lin Y.-C."/>
            <person name="Bayer T."/>
            <person name="Collen J."/>
            <person name="Dattolo E."/>
            <person name="De Paoli E."/>
            <person name="Dittami S."/>
            <person name="Maumus F."/>
            <person name="Michel G."/>
            <person name="Kersting A."/>
            <person name="Lauritano C."/>
            <person name="Lohaus R."/>
            <person name="Toepel M."/>
            <person name="Tonon T."/>
            <person name="Vanneste K."/>
            <person name="Amirebrahimi M."/>
            <person name="Brakel J."/>
            <person name="Bostroem C."/>
            <person name="Chovatia M."/>
            <person name="Grimwood J."/>
            <person name="Jenkins J.W."/>
            <person name="Jueterbock A."/>
            <person name="Mraz A."/>
            <person name="Stam W.T."/>
            <person name="Tice H."/>
            <person name="Bornberg-Bauer E."/>
            <person name="Green P.J."/>
            <person name="Pearson G.A."/>
            <person name="Procaccini G."/>
            <person name="Duarte C.M."/>
            <person name="Schmutz J."/>
            <person name="Reusch T.B.H."/>
            <person name="Van de Peer Y."/>
        </authorList>
    </citation>
    <scope>NUCLEOTIDE SEQUENCE [LARGE SCALE GENOMIC DNA]</scope>
    <source>
        <strain evidence="12">cv. Finnish</strain>
    </source>
</reference>
<dbReference type="FunFam" id="2.60.40.200:FF:000001">
    <property type="entry name" value="Superoxide dismutase [Cu-Zn]"/>
    <property type="match status" value="1"/>
</dbReference>
<dbReference type="AlphaFoldDB" id="A0A0K9PVB2"/>
<dbReference type="GO" id="GO:0004784">
    <property type="term" value="F:superoxide dismutase activity"/>
    <property type="evidence" value="ECO:0000318"/>
    <property type="project" value="GO_Central"/>
</dbReference>
<keyword evidence="5" id="KW-0049">Antioxidant</keyword>
<organism evidence="11 12">
    <name type="scientific">Zostera marina</name>
    <name type="common">Eelgrass</name>
    <dbReference type="NCBI Taxonomy" id="29655"/>
    <lineage>
        <taxon>Eukaryota</taxon>
        <taxon>Viridiplantae</taxon>
        <taxon>Streptophyta</taxon>
        <taxon>Embryophyta</taxon>
        <taxon>Tracheophyta</taxon>
        <taxon>Spermatophyta</taxon>
        <taxon>Magnoliopsida</taxon>
        <taxon>Liliopsida</taxon>
        <taxon>Zosteraceae</taxon>
        <taxon>Zostera</taxon>
    </lineage>
</organism>
<dbReference type="OMA" id="NDAERHI"/>
<dbReference type="GO" id="GO:0019430">
    <property type="term" value="P:removal of superoxide radicals"/>
    <property type="evidence" value="ECO:0000318"/>
    <property type="project" value="GO_Central"/>
</dbReference>
<proteinExistence type="inferred from homology"/>
<evidence type="ECO:0000313" key="12">
    <source>
        <dbReference type="Proteomes" id="UP000036987"/>
    </source>
</evidence>
<dbReference type="PRINTS" id="PR00068">
    <property type="entry name" value="CUZNDISMTASE"/>
</dbReference>
<comment type="function">
    <text evidence="1 9">Destroys radicals which are normally produced within the cells and which are toxic to biological systems.</text>
</comment>
<evidence type="ECO:0000313" key="11">
    <source>
        <dbReference type="EMBL" id="KMZ72150.1"/>
    </source>
</evidence>
<keyword evidence="6 9" id="KW-0560">Oxidoreductase</keyword>
<dbReference type="PROSITE" id="PS00087">
    <property type="entry name" value="SOD_CU_ZN_1"/>
    <property type="match status" value="1"/>
</dbReference>
<protein>
    <recommendedName>
        <fullName evidence="9">Superoxide dismutase [Cu-Zn]</fullName>
        <ecNumber evidence="9">1.15.1.1</ecNumber>
    </recommendedName>
</protein>
<comment type="similarity">
    <text evidence="2 9">Belongs to the Cu-Zn superoxide dismutase family.</text>
</comment>
<dbReference type="GO" id="GO:0005507">
    <property type="term" value="F:copper ion binding"/>
    <property type="evidence" value="ECO:0000318"/>
    <property type="project" value="GO_Central"/>
</dbReference>
<comment type="cofactor">
    <cofactor evidence="9">
        <name>Zn(2+)</name>
        <dbReference type="ChEBI" id="CHEBI:29105"/>
    </cofactor>
    <text evidence="9">Binds 1 zinc ion per subunit.</text>
</comment>
<feature type="domain" description="Superoxide dismutase copper/zinc binding" evidence="10">
    <location>
        <begin position="22"/>
        <end position="157"/>
    </location>
</feature>
<evidence type="ECO:0000256" key="4">
    <source>
        <dbReference type="ARBA" id="ARBA00022833"/>
    </source>
</evidence>
<dbReference type="SUPFAM" id="SSF49329">
    <property type="entry name" value="Cu,Zn superoxide dismutase-like"/>
    <property type="match status" value="1"/>
</dbReference>
<keyword evidence="3 9" id="KW-0479">Metal-binding</keyword>
<comment type="caution">
    <text evidence="11">The sequence shown here is derived from an EMBL/GenBank/DDBJ whole genome shotgun (WGS) entry which is preliminary data.</text>
</comment>
<dbReference type="PROSITE" id="PS00332">
    <property type="entry name" value="SOD_CU_ZN_2"/>
    <property type="match status" value="1"/>
</dbReference>
<evidence type="ECO:0000256" key="8">
    <source>
        <dbReference type="ARBA" id="ARBA00049204"/>
    </source>
</evidence>
<dbReference type="InterPro" id="IPR001424">
    <property type="entry name" value="SOD_Cu_Zn_dom"/>
</dbReference>
<evidence type="ECO:0000256" key="5">
    <source>
        <dbReference type="ARBA" id="ARBA00022862"/>
    </source>
</evidence>
<dbReference type="OrthoDB" id="2015551at2759"/>
<evidence type="ECO:0000259" key="10">
    <source>
        <dbReference type="Pfam" id="PF00080"/>
    </source>
</evidence>
<keyword evidence="7 9" id="KW-0186">Copper</keyword>
<dbReference type="Gene3D" id="2.60.40.200">
    <property type="entry name" value="Superoxide dismutase, copper/zinc binding domain"/>
    <property type="match status" value="1"/>
</dbReference>
<accession>A0A0K9PVB2</accession>
<sequence length="163" mass="16362">MVIGTVKGVALISSPGGGGDGVQGSIQFVQDMRTGHTQVTGEITGLTQGLHGFHVHAYGDTTNGCMSTGPHFNPTNKSHGGPSDGERHAGDLGNVVAGSDGIARIRIKDSQIPLIGPNSIVGRAVVVHADPDDLGRGGHQLSKSTGNAGARVGCGIIGLQSAV</sequence>
<comment type="catalytic activity">
    <reaction evidence="8 9">
        <text>2 superoxide + 2 H(+) = H2O2 + O2</text>
        <dbReference type="Rhea" id="RHEA:20696"/>
        <dbReference type="ChEBI" id="CHEBI:15378"/>
        <dbReference type="ChEBI" id="CHEBI:15379"/>
        <dbReference type="ChEBI" id="CHEBI:16240"/>
        <dbReference type="ChEBI" id="CHEBI:18421"/>
        <dbReference type="EC" id="1.15.1.1"/>
    </reaction>
</comment>
<dbReference type="Proteomes" id="UP000036987">
    <property type="component" value="Unassembled WGS sequence"/>
</dbReference>
<keyword evidence="12" id="KW-1185">Reference proteome</keyword>
<gene>
    <name evidence="11" type="ORF">ZOSMA_16G01180</name>
</gene>
<keyword evidence="4 9" id="KW-0862">Zinc</keyword>
<evidence type="ECO:0000256" key="7">
    <source>
        <dbReference type="ARBA" id="ARBA00023008"/>
    </source>
</evidence>
<comment type="cofactor">
    <cofactor evidence="9">
        <name>Cu cation</name>
        <dbReference type="ChEBI" id="CHEBI:23378"/>
    </cofactor>
    <text evidence="9">Binds 1 copper ion per subunit.</text>
</comment>
<dbReference type="PANTHER" id="PTHR10003">
    <property type="entry name" value="SUPEROXIDE DISMUTASE CU-ZN -RELATED"/>
    <property type="match status" value="1"/>
</dbReference>
<evidence type="ECO:0000256" key="3">
    <source>
        <dbReference type="ARBA" id="ARBA00022723"/>
    </source>
</evidence>
<dbReference type="CDD" id="cd00305">
    <property type="entry name" value="Cu-Zn_Superoxide_Dismutase"/>
    <property type="match status" value="1"/>
</dbReference>
<dbReference type="EC" id="1.15.1.1" evidence="9"/>
<dbReference type="InterPro" id="IPR018152">
    <property type="entry name" value="SOD_Cu/Zn_BS"/>
</dbReference>
<dbReference type="InterPro" id="IPR036423">
    <property type="entry name" value="SOD-like_Cu/Zn_dom_sf"/>
</dbReference>
<dbReference type="InterPro" id="IPR024134">
    <property type="entry name" value="SOD_Cu/Zn_/chaperone"/>
</dbReference>
<evidence type="ECO:0000256" key="1">
    <source>
        <dbReference type="ARBA" id="ARBA00003917"/>
    </source>
</evidence>
<dbReference type="STRING" id="29655.A0A0K9PVB2"/>
<name>A0A0K9PVB2_ZOSMR</name>
<evidence type="ECO:0000256" key="9">
    <source>
        <dbReference type="RuleBase" id="RU000393"/>
    </source>
</evidence>